<accession>A0A1U7ZPT6</accession>
<evidence type="ECO:0000256" key="1">
    <source>
        <dbReference type="SAM" id="MobiDB-lite"/>
    </source>
</evidence>
<evidence type="ECO:0000313" key="2">
    <source>
        <dbReference type="Proteomes" id="UP000189703"/>
    </source>
</evidence>
<feature type="compositionally biased region" description="Low complexity" evidence="1">
    <location>
        <begin position="1"/>
        <end position="14"/>
    </location>
</feature>
<evidence type="ECO:0000313" key="3">
    <source>
        <dbReference type="RefSeq" id="XP_010255396.1"/>
    </source>
</evidence>
<gene>
    <name evidence="3" type="primary">LOC104596077</name>
</gene>
<proteinExistence type="predicted"/>
<dbReference type="InParanoid" id="A0A1U7ZPT6"/>
<dbReference type="RefSeq" id="XP_010255396.1">
    <property type="nucleotide sequence ID" value="XM_010257094.2"/>
</dbReference>
<feature type="region of interest" description="Disordered" evidence="1">
    <location>
        <begin position="106"/>
        <end position="169"/>
    </location>
</feature>
<dbReference type="Proteomes" id="UP000189703">
    <property type="component" value="Unplaced"/>
</dbReference>
<feature type="region of interest" description="Disordered" evidence="1">
    <location>
        <begin position="1"/>
        <end position="39"/>
    </location>
</feature>
<dbReference type="KEGG" id="nnu:104596077"/>
<dbReference type="AlphaFoldDB" id="A0A1U7ZPT6"/>
<dbReference type="OrthoDB" id="672903at2759"/>
<feature type="compositionally biased region" description="Basic and acidic residues" evidence="1">
    <location>
        <begin position="160"/>
        <end position="169"/>
    </location>
</feature>
<dbReference type="eggNOG" id="ENOG502S1AR">
    <property type="taxonomic scope" value="Eukaryota"/>
</dbReference>
<dbReference type="PANTHER" id="PTHR35459:SF2">
    <property type="entry name" value="T1N6.14 PROTEIN"/>
    <property type="match status" value="1"/>
</dbReference>
<dbReference type="PANTHER" id="PTHR35459">
    <property type="entry name" value="T1N6.14 PROTEIN"/>
    <property type="match status" value="1"/>
</dbReference>
<dbReference type="GeneID" id="104596077"/>
<reference evidence="3" key="1">
    <citation type="submission" date="2025-08" db="UniProtKB">
        <authorList>
            <consortium name="RefSeq"/>
        </authorList>
    </citation>
    <scope>IDENTIFICATION</scope>
</reference>
<organism evidence="2 3">
    <name type="scientific">Nelumbo nucifera</name>
    <name type="common">Sacred lotus</name>
    <dbReference type="NCBI Taxonomy" id="4432"/>
    <lineage>
        <taxon>Eukaryota</taxon>
        <taxon>Viridiplantae</taxon>
        <taxon>Streptophyta</taxon>
        <taxon>Embryophyta</taxon>
        <taxon>Tracheophyta</taxon>
        <taxon>Spermatophyta</taxon>
        <taxon>Magnoliopsida</taxon>
        <taxon>Proteales</taxon>
        <taxon>Nelumbonaceae</taxon>
        <taxon>Nelumbo</taxon>
    </lineage>
</organism>
<protein>
    <submittedName>
        <fullName evidence="3">Uncharacterized protein LOC104596077</fullName>
    </submittedName>
</protein>
<keyword evidence="2" id="KW-1185">Reference proteome</keyword>
<dbReference type="OMA" id="NCKAANE"/>
<name>A0A1U7ZPT6_NELNU</name>
<feature type="compositionally biased region" description="Basic and acidic residues" evidence="1">
    <location>
        <begin position="120"/>
        <end position="153"/>
    </location>
</feature>
<feature type="compositionally biased region" description="Polar residues" evidence="1">
    <location>
        <begin position="20"/>
        <end position="34"/>
    </location>
</feature>
<sequence>MAEANAATATGTTAEVPKTQPGNTAQNLPSQIPPAQNRKRKLDYADIQNSSYFKIRAIIKDLRPHFVEVLQTPDFRNCKAAHEIRKQMKLMMDLYKQLKLETVSMGKCKNQTEGQPLPGESRHEQRPLERRQEKQVEHSQPESLLEKSPEEKPPSGGTNSEKKKVEDGRIQGTYVVGGSVFGWNFIMYPGSKPVYYGVTKESRRAAK</sequence>
<dbReference type="FunCoup" id="A0A1U7ZPT6">
    <property type="interactions" value="1662"/>
</dbReference>